<accession>A0ACC2VAZ4</accession>
<keyword evidence="2" id="KW-1185">Reference proteome</keyword>
<name>A0ACC2VAZ4_9TREE</name>
<sequence>MGKTVSKLSKEDLRSLRLATYFDKRELQQWYKGFLRDCPLGQLSEEEFAKVFKQFFPFGDPVEYCHYLFRVFDVDNSKYIDFKEFIIALSITSRGTMDQKMNWSFKLYDHRKTGKITYNDMLEVVAATYKMIGPMVSLPDDEKTPDARTTKFFTLLDKNPETDTINLDEFKRLLKLDPSIANSINAYEGLV</sequence>
<proteinExistence type="predicted"/>
<dbReference type="Proteomes" id="UP001241377">
    <property type="component" value="Unassembled WGS sequence"/>
</dbReference>
<organism evidence="1 2">
    <name type="scientific">Naganishia cerealis</name>
    <dbReference type="NCBI Taxonomy" id="610337"/>
    <lineage>
        <taxon>Eukaryota</taxon>
        <taxon>Fungi</taxon>
        <taxon>Dikarya</taxon>
        <taxon>Basidiomycota</taxon>
        <taxon>Agaricomycotina</taxon>
        <taxon>Tremellomycetes</taxon>
        <taxon>Filobasidiales</taxon>
        <taxon>Filobasidiaceae</taxon>
        <taxon>Naganishia</taxon>
    </lineage>
</organism>
<comment type="caution">
    <text evidence="1">The sequence shown here is derived from an EMBL/GenBank/DDBJ whole genome shotgun (WGS) entry which is preliminary data.</text>
</comment>
<evidence type="ECO:0000313" key="1">
    <source>
        <dbReference type="EMBL" id="KAJ9096535.1"/>
    </source>
</evidence>
<dbReference type="EMBL" id="JASBWR010000093">
    <property type="protein sequence ID" value="KAJ9096535.1"/>
    <property type="molecule type" value="Genomic_DNA"/>
</dbReference>
<protein>
    <submittedName>
        <fullName evidence="1">Uncharacterized protein</fullName>
    </submittedName>
</protein>
<gene>
    <name evidence="1" type="ORF">QFC19_007189</name>
</gene>
<reference evidence="1" key="1">
    <citation type="submission" date="2023-04" db="EMBL/GenBank/DDBJ databases">
        <title>Draft Genome sequencing of Naganishia species isolated from polar environments using Oxford Nanopore Technology.</title>
        <authorList>
            <person name="Leo P."/>
            <person name="Venkateswaran K."/>
        </authorList>
    </citation>
    <scope>NUCLEOTIDE SEQUENCE</scope>
    <source>
        <strain evidence="1">MNA-CCFEE 5261</strain>
    </source>
</reference>
<evidence type="ECO:0000313" key="2">
    <source>
        <dbReference type="Proteomes" id="UP001241377"/>
    </source>
</evidence>